<protein>
    <recommendedName>
        <fullName evidence="2">Pre-C2HC domain-containing protein</fullName>
    </recommendedName>
</protein>
<comment type="caution">
    <text evidence="3">The sequence shown here is derived from an EMBL/GenBank/DDBJ whole genome shotgun (WGS) entry which is preliminary data.</text>
</comment>
<evidence type="ECO:0000259" key="2">
    <source>
        <dbReference type="Pfam" id="PF07530"/>
    </source>
</evidence>
<reference evidence="3" key="1">
    <citation type="submission" date="2020-08" db="EMBL/GenBank/DDBJ databases">
        <title>Multicomponent nature underlies the extraordinary mechanical properties of spider dragline silk.</title>
        <authorList>
            <person name="Kono N."/>
            <person name="Nakamura H."/>
            <person name="Mori M."/>
            <person name="Yoshida Y."/>
            <person name="Ohtoshi R."/>
            <person name="Malay A.D."/>
            <person name="Moran D.A.P."/>
            <person name="Tomita M."/>
            <person name="Numata K."/>
            <person name="Arakawa K."/>
        </authorList>
    </citation>
    <scope>NUCLEOTIDE SEQUENCE</scope>
</reference>
<evidence type="ECO:0000313" key="3">
    <source>
        <dbReference type="EMBL" id="GFY07579.1"/>
    </source>
</evidence>
<feature type="region of interest" description="Disordered" evidence="1">
    <location>
        <begin position="64"/>
        <end position="148"/>
    </location>
</feature>
<evidence type="ECO:0000313" key="4">
    <source>
        <dbReference type="Proteomes" id="UP000887159"/>
    </source>
</evidence>
<feature type="domain" description="Pre-C2HC" evidence="2">
    <location>
        <begin position="228"/>
        <end position="287"/>
    </location>
</feature>
<dbReference type="Pfam" id="PF07530">
    <property type="entry name" value="PRE_C2HC"/>
    <property type="match status" value="1"/>
</dbReference>
<name>A0A8X6VCI9_TRICX</name>
<feature type="compositionally biased region" description="Pro residues" evidence="1">
    <location>
        <begin position="139"/>
        <end position="148"/>
    </location>
</feature>
<organism evidence="3 4">
    <name type="scientific">Trichonephila clavipes</name>
    <name type="common">Golden silk orbweaver</name>
    <name type="synonym">Nephila clavipes</name>
    <dbReference type="NCBI Taxonomy" id="2585209"/>
    <lineage>
        <taxon>Eukaryota</taxon>
        <taxon>Metazoa</taxon>
        <taxon>Ecdysozoa</taxon>
        <taxon>Arthropoda</taxon>
        <taxon>Chelicerata</taxon>
        <taxon>Arachnida</taxon>
        <taxon>Araneae</taxon>
        <taxon>Araneomorphae</taxon>
        <taxon>Entelegynae</taxon>
        <taxon>Araneoidea</taxon>
        <taxon>Nephilidae</taxon>
        <taxon>Trichonephila</taxon>
    </lineage>
</organism>
<dbReference type="EMBL" id="BMAU01021275">
    <property type="protein sequence ID" value="GFY07579.1"/>
    <property type="molecule type" value="Genomic_DNA"/>
</dbReference>
<gene>
    <name evidence="3" type="primary">NCL1_60833</name>
    <name evidence="3" type="ORF">TNCV_3650861</name>
</gene>
<dbReference type="Proteomes" id="UP000887159">
    <property type="component" value="Unassembled WGS sequence"/>
</dbReference>
<keyword evidence="4" id="KW-1185">Reference proteome</keyword>
<proteinExistence type="predicted"/>
<evidence type="ECO:0000256" key="1">
    <source>
        <dbReference type="SAM" id="MobiDB-lite"/>
    </source>
</evidence>
<dbReference type="AlphaFoldDB" id="A0A8X6VCI9"/>
<accession>A0A8X6VCI9</accession>
<dbReference type="InterPro" id="IPR006579">
    <property type="entry name" value="Pre_C2HC_dom"/>
</dbReference>
<sequence>MEPMETDPPDITKSCEERNRLSLEIEALDIVINRCTELVNFPDTDDNHEVKAILRASIDDTQRKKDTLVTPTNANNAKNKKRKINKKDSVEDFVFPKKASRPVSPLPSEPVTVNNSFSDLESENDKDQVAPEENNETAPPKPKPPPPIHLKIKKNIRDQLKSINQKFPDITNKSSGEFIKLITNDVEEYHALTNFLEEDKDFEFFSLKPKPIKPIKIVIKGLPIFTKTHEIQSDLEEEGFTIENVSQLISKKTKTALPFFQVTLPRNANNQKIFDLKTVGYMQAKIEGYLIRGITQCFNCINFFHTAENCHLKPKCLKCGKEHPTRQCPIKERQENPFCINCQEYVHSACYTKCSKFPKPKKGTPLTANKTFESNVRREGVSFANIVSGTAPPPPQSTS</sequence>